<keyword evidence="10" id="KW-1185">Reference proteome</keyword>
<comment type="caution">
    <text evidence="9">The sequence shown here is derived from an EMBL/GenBank/DDBJ whole genome shotgun (WGS) entry which is preliminary data.</text>
</comment>
<dbReference type="OrthoDB" id="689980at2759"/>
<dbReference type="InterPro" id="IPR038933">
    <property type="entry name" value="Ovate"/>
</dbReference>
<dbReference type="EMBL" id="LFYR01002048">
    <property type="protein sequence ID" value="KMZ57566.1"/>
    <property type="molecule type" value="Genomic_DNA"/>
</dbReference>
<dbReference type="Pfam" id="PF04844">
    <property type="entry name" value="Ovate"/>
    <property type="match status" value="1"/>
</dbReference>
<dbReference type="PROSITE" id="PS51754">
    <property type="entry name" value="OVATE"/>
    <property type="match status" value="1"/>
</dbReference>
<evidence type="ECO:0000256" key="5">
    <source>
        <dbReference type="ARBA" id="ARBA00023242"/>
    </source>
</evidence>
<sequence>MAEARLSIDDSGDNDGTWTDIPEESTAVIAFTKDPYKDFRESMEEMVKAKGFHDASQPLDWDFMEDLLLCFLELNDRSVHKHILSAFCDLTVSIRRKYSNGRLIRILKNK</sequence>
<dbReference type="NCBIfam" id="TIGR01568">
    <property type="entry name" value="A_thal_3678"/>
    <property type="match status" value="1"/>
</dbReference>
<keyword evidence="5 6" id="KW-0539">Nucleus</keyword>
<dbReference type="GO" id="GO:0045892">
    <property type="term" value="P:negative regulation of DNA-templated transcription"/>
    <property type="evidence" value="ECO:0007669"/>
    <property type="project" value="UniProtKB-UniRule"/>
</dbReference>
<evidence type="ECO:0000256" key="1">
    <source>
        <dbReference type="ARBA" id="ARBA00004123"/>
    </source>
</evidence>
<proteinExistence type="predicted"/>
<reference evidence="10" key="1">
    <citation type="journal article" date="2016" name="Nature">
        <title>The genome of the seagrass Zostera marina reveals angiosperm adaptation to the sea.</title>
        <authorList>
            <person name="Olsen J.L."/>
            <person name="Rouze P."/>
            <person name="Verhelst B."/>
            <person name="Lin Y.-C."/>
            <person name="Bayer T."/>
            <person name="Collen J."/>
            <person name="Dattolo E."/>
            <person name="De Paoli E."/>
            <person name="Dittami S."/>
            <person name="Maumus F."/>
            <person name="Michel G."/>
            <person name="Kersting A."/>
            <person name="Lauritano C."/>
            <person name="Lohaus R."/>
            <person name="Toepel M."/>
            <person name="Tonon T."/>
            <person name="Vanneste K."/>
            <person name="Amirebrahimi M."/>
            <person name="Brakel J."/>
            <person name="Bostroem C."/>
            <person name="Chovatia M."/>
            <person name="Grimwood J."/>
            <person name="Jenkins J.W."/>
            <person name="Jueterbock A."/>
            <person name="Mraz A."/>
            <person name="Stam W.T."/>
            <person name="Tice H."/>
            <person name="Bornberg-Bauer E."/>
            <person name="Green P.J."/>
            <person name="Pearson G.A."/>
            <person name="Procaccini G."/>
            <person name="Duarte C.M."/>
            <person name="Schmutz J."/>
            <person name="Reusch T.B.H."/>
            <person name="Van de Peer Y."/>
        </authorList>
    </citation>
    <scope>NUCLEOTIDE SEQUENCE [LARGE SCALE GENOMIC DNA]</scope>
    <source>
        <strain evidence="10">cv. Finnish</strain>
    </source>
</reference>
<feature type="domain" description="OVATE" evidence="8">
    <location>
        <begin position="28"/>
        <end position="93"/>
    </location>
</feature>
<evidence type="ECO:0000256" key="4">
    <source>
        <dbReference type="ARBA" id="ARBA00023163"/>
    </source>
</evidence>
<comment type="function">
    <text evidence="6">Transcriptional repressor that regulates multiple aspects of plant growth and development.</text>
</comment>
<evidence type="ECO:0000256" key="3">
    <source>
        <dbReference type="ARBA" id="ARBA00023015"/>
    </source>
</evidence>
<dbReference type="PANTHER" id="PTHR33057:SF117">
    <property type="entry name" value="TRANSCRIPTION REPRESSOR OFP14"/>
    <property type="match status" value="1"/>
</dbReference>
<protein>
    <recommendedName>
        <fullName evidence="6">Transcription repressor</fullName>
    </recommendedName>
    <alternativeName>
        <fullName evidence="6">Ovate family protein</fullName>
    </alternativeName>
</protein>
<keyword evidence="3 6" id="KW-0805">Transcription regulation</keyword>
<feature type="region of interest" description="Disordered" evidence="7">
    <location>
        <begin position="1"/>
        <end position="20"/>
    </location>
</feature>
<dbReference type="GO" id="GO:0005634">
    <property type="term" value="C:nucleus"/>
    <property type="evidence" value="ECO:0007669"/>
    <property type="project" value="UniProtKB-SubCell"/>
</dbReference>
<accession>A0A0K9NLC6</accession>
<organism evidence="9 10">
    <name type="scientific">Zostera marina</name>
    <name type="common">Eelgrass</name>
    <dbReference type="NCBI Taxonomy" id="29655"/>
    <lineage>
        <taxon>Eukaryota</taxon>
        <taxon>Viridiplantae</taxon>
        <taxon>Streptophyta</taxon>
        <taxon>Embryophyta</taxon>
        <taxon>Tracheophyta</taxon>
        <taxon>Spermatophyta</taxon>
        <taxon>Magnoliopsida</taxon>
        <taxon>Liliopsida</taxon>
        <taxon>Zosteraceae</taxon>
        <taxon>Zostera</taxon>
    </lineage>
</organism>
<dbReference type="AlphaFoldDB" id="A0A0K9NLC6"/>
<keyword evidence="2 6" id="KW-0678">Repressor</keyword>
<evidence type="ECO:0000256" key="7">
    <source>
        <dbReference type="SAM" id="MobiDB-lite"/>
    </source>
</evidence>
<name>A0A0K9NLC6_ZOSMR</name>
<gene>
    <name evidence="9" type="ORF">ZOSMA_84G00040</name>
</gene>
<comment type="subcellular location">
    <subcellularLocation>
        <location evidence="1 6">Nucleus</location>
    </subcellularLocation>
</comment>
<dbReference type="PANTHER" id="PTHR33057">
    <property type="entry name" value="TRANSCRIPTION REPRESSOR OFP7-RELATED"/>
    <property type="match status" value="1"/>
</dbReference>
<evidence type="ECO:0000313" key="10">
    <source>
        <dbReference type="Proteomes" id="UP000036987"/>
    </source>
</evidence>
<evidence type="ECO:0000256" key="2">
    <source>
        <dbReference type="ARBA" id="ARBA00022491"/>
    </source>
</evidence>
<dbReference type="Proteomes" id="UP000036987">
    <property type="component" value="Unassembled WGS sequence"/>
</dbReference>
<evidence type="ECO:0000313" key="9">
    <source>
        <dbReference type="EMBL" id="KMZ57566.1"/>
    </source>
</evidence>
<keyword evidence="4 6" id="KW-0804">Transcription</keyword>
<evidence type="ECO:0000256" key="6">
    <source>
        <dbReference type="RuleBase" id="RU367028"/>
    </source>
</evidence>
<evidence type="ECO:0000259" key="8">
    <source>
        <dbReference type="PROSITE" id="PS51754"/>
    </source>
</evidence>
<dbReference type="InterPro" id="IPR006458">
    <property type="entry name" value="Ovate_C"/>
</dbReference>